<keyword evidence="3" id="KW-0812">Transmembrane</keyword>
<feature type="transmembrane region" description="Helical" evidence="3">
    <location>
        <begin position="71"/>
        <end position="92"/>
    </location>
</feature>
<keyword evidence="3" id="KW-1133">Transmembrane helix</keyword>
<protein>
    <submittedName>
        <fullName evidence="5">Methyl-accepting chemotaxis protein</fullName>
    </submittedName>
</protein>
<name>A0A2V3UQV7_9SPHN</name>
<keyword evidence="3" id="KW-0472">Membrane</keyword>
<dbReference type="GO" id="GO:0016020">
    <property type="term" value="C:membrane"/>
    <property type="evidence" value="ECO:0007669"/>
    <property type="project" value="InterPro"/>
</dbReference>
<dbReference type="InterPro" id="IPR004089">
    <property type="entry name" value="MCPsignal_dom"/>
</dbReference>
<dbReference type="PANTHER" id="PTHR32089">
    <property type="entry name" value="METHYL-ACCEPTING CHEMOTAXIS PROTEIN MCPB"/>
    <property type="match status" value="1"/>
</dbReference>
<dbReference type="RefSeq" id="WP_110300072.1">
    <property type="nucleotide sequence ID" value="NZ_QJJM01000016.1"/>
</dbReference>
<feature type="transmembrane region" description="Helical" evidence="3">
    <location>
        <begin position="45"/>
        <end position="65"/>
    </location>
</feature>
<proteinExistence type="predicted"/>
<sequence>MSRQLWLDMSVHLRVTPDTVRVDLADDSKAGRVFRLAQFLHASKGSVALVPAVVITGPVVSWFSWGQSGSPWVVAGSIGIVLAVTVFCLIHLQALKLTGEDVHLDRDLARLNLWLRAVIVFSIFAWSMITIGMLLSPSQAIRVLGLLVAVAHIAVGALGSFAVPTTNLIWIFGSGAGLVFAIQLTDTSVPTALYLLLIIYLIALWRTNILIWNFFAQSIIQSRELAEAREREFAVDQQQLRNKAETDLRSQRMLAERDQRHAAEWRSGMASLARAFDRSVLQTIEQLSDAISRLTDSADALNAIGAQTNASAGIVTVRASNVGRSVQDVASAARALSASTTTIAAQIEVQHRAATLARLSSRDGSDALAALAEEAAKASQIAHLIEEIASHTNLLALNASIEASRAGEAGRGFAVVANEVKQLAGQTRGAINAVGHTVDGIRTQMTLAETRINSISDQIELVNEGAVQIASVIADQGKATANITDHAAQVASDVCSMEETARNVGSHAGEIQRLAADMRAITVSLQDQAGRLRRSSSEFLQQLNSV</sequence>
<keyword evidence="6" id="KW-1185">Reference proteome</keyword>
<dbReference type="OrthoDB" id="354287at2"/>
<evidence type="ECO:0000256" key="1">
    <source>
        <dbReference type="ARBA" id="ARBA00023224"/>
    </source>
</evidence>
<evidence type="ECO:0000256" key="2">
    <source>
        <dbReference type="PROSITE-ProRule" id="PRU00284"/>
    </source>
</evidence>
<organism evidence="5 6">
    <name type="scientific">Blastomonas natatoria</name>
    <dbReference type="NCBI Taxonomy" id="34015"/>
    <lineage>
        <taxon>Bacteria</taxon>
        <taxon>Pseudomonadati</taxon>
        <taxon>Pseudomonadota</taxon>
        <taxon>Alphaproteobacteria</taxon>
        <taxon>Sphingomonadales</taxon>
        <taxon>Sphingomonadaceae</taxon>
        <taxon>Blastomonas</taxon>
    </lineage>
</organism>
<evidence type="ECO:0000256" key="3">
    <source>
        <dbReference type="SAM" id="Phobius"/>
    </source>
</evidence>
<keyword evidence="1 2" id="KW-0807">Transducer</keyword>
<evidence type="ECO:0000259" key="4">
    <source>
        <dbReference type="PROSITE" id="PS50111"/>
    </source>
</evidence>
<feature type="transmembrane region" description="Helical" evidence="3">
    <location>
        <begin position="141"/>
        <end position="161"/>
    </location>
</feature>
<dbReference type="Proteomes" id="UP000248014">
    <property type="component" value="Unassembled WGS sequence"/>
</dbReference>
<dbReference type="EMBL" id="QJJM01000016">
    <property type="protein sequence ID" value="PXW69536.1"/>
    <property type="molecule type" value="Genomic_DNA"/>
</dbReference>
<accession>A0A2V3UQV7</accession>
<dbReference type="Pfam" id="PF00015">
    <property type="entry name" value="MCPsignal"/>
    <property type="match status" value="1"/>
</dbReference>
<evidence type="ECO:0000313" key="6">
    <source>
        <dbReference type="Proteomes" id="UP000248014"/>
    </source>
</evidence>
<feature type="transmembrane region" description="Helical" evidence="3">
    <location>
        <begin position="191"/>
        <end position="215"/>
    </location>
</feature>
<dbReference type="GO" id="GO:0007165">
    <property type="term" value="P:signal transduction"/>
    <property type="evidence" value="ECO:0007669"/>
    <property type="project" value="UniProtKB-KW"/>
</dbReference>
<feature type="transmembrane region" description="Helical" evidence="3">
    <location>
        <begin position="168"/>
        <end position="185"/>
    </location>
</feature>
<dbReference type="Gene3D" id="1.10.287.950">
    <property type="entry name" value="Methyl-accepting chemotaxis protein"/>
    <property type="match status" value="1"/>
</dbReference>
<reference evidence="5 6" key="1">
    <citation type="submission" date="2018-05" db="EMBL/GenBank/DDBJ databases">
        <title>Genomic Encyclopedia of Type Strains, Phase IV (KMG-IV): sequencing the most valuable type-strain genomes for metagenomic binning, comparative biology and taxonomic classification.</title>
        <authorList>
            <person name="Goeker M."/>
        </authorList>
    </citation>
    <scope>NUCLEOTIDE SEQUENCE [LARGE SCALE GENOMIC DNA]</scope>
    <source>
        <strain evidence="5 6">DSM 3183</strain>
    </source>
</reference>
<comment type="caution">
    <text evidence="5">The sequence shown here is derived from an EMBL/GenBank/DDBJ whole genome shotgun (WGS) entry which is preliminary data.</text>
</comment>
<dbReference type="SMART" id="SM00283">
    <property type="entry name" value="MA"/>
    <property type="match status" value="1"/>
</dbReference>
<gene>
    <name evidence="5" type="ORF">C7451_11655</name>
</gene>
<dbReference type="PROSITE" id="PS50111">
    <property type="entry name" value="CHEMOTAXIS_TRANSDUC_2"/>
    <property type="match status" value="1"/>
</dbReference>
<evidence type="ECO:0000313" key="5">
    <source>
        <dbReference type="EMBL" id="PXW69536.1"/>
    </source>
</evidence>
<dbReference type="PANTHER" id="PTHR32089:SF112">
    <property type="entry name" value="LYSOZYME-LIKE PROTEIN-RELATED"/>
    <property type="match status" value="1"/>
</dbReference>
<dbReference type="SUPFAM" id="SSF58104">
    <property type="entry name" value="Methyl-accepting chemotaxis protein (MCP) signaling domain"/>
    <property type="match status" value="1"/>
</dbReference>
<feature type="transmembrane region" description="Helical" evidence="3">
    <location>
        <begin position="113"/>
        <end position="135"/>
    </location>
</feature>
<feature type="domain" description="Methyl-accepting transducer" evidence="4">
    <location>
        <begin position="283"/>
        <end position="519"/>
    </location>
</feature>
<dbReference type="AlphaFoldDB" id="A0A2V3UQV7"/>